<gene>
    <name evidence="2" type="ORF">O0S09_03110</name>
</gene>
<feature type="transmembrane region" description="Helical" evidence="1">
    <location>
        <begin position="60"/>
        <end position="83"/>
    </location>
</feature>
<keyword evidence="1" id="KW-1133">Transmembrane helix</keyword>
<evidence type="ECO:0000256" key="1">
    <source>
        <dbReference type="SAM" id="Phobius"/>
    </source>
</evidence>
<keyword evidence="1" id="KW-0812">Transmembrane</keyword>
<name>A0ABT4IKG9_9EURY</name>
<proteinExistence type="predicted"/>
<protein>
    <submittedName>
        <fullName evidence="2">Uncharacterized protein</fullName>
    </submittedName>
</protein>
<sequence>MSSRDIPETPGPLELDPDFTAEEHAQFERLEREHPYVEMHEEKIPVPPRPQDARDGTHDVLFLLLFIILAAVFLLIILFGGGLH</sequence>
<dbReference type="RefSeq" id="WP_268922472.1">
    <property type="nucleotide sequence ID" value="NZ_JAPTGC010000003.1"/>
</dbReference>
<accession>A0ABT4IKG9</accession>
<reference evidence="2" key="1">
    <citation type="submission" date="2022-12" db="EMBL/GenBank/DDBJ databases">
        <title>Isolation and characterisation of novel Methanocorpusculum spp. from native Australian herbivores indicates the genus is ancestrally host-associated.</title>
        <authorList>
            <person name="Volmer J.G."/>
            <person name="Soo R.M."/>
            <person name="Evans P.N."/>
            <person name="Hoedt E.C."/>
            <person name="Astorga Alsina A.L."/>
            <person name="Woodcroft B.J."/>
            <person name="Tyson G.W."/>
            <person name="Hugenholtz P."/>
            <person name="Morrison M."/>
        </authorList>
    </citation>
    <scope>NUCLEOTIDE SEQUENCE</scope>
    <source>
        <strain evidence="2">CW153</strain>
    </source>
</reference>
<dbReference type="EMBL" id="JAPTGC010000003">
    <property type="protein sequence ID" value="MCZ0862244.1"/>
    <property type="molecule type" value="Genomic_DNA"/>
</dbReference>
<evidence type="ECO:0000313" key="2">
    <source>
        <dbReference type="EMBL" id="MCZ0862244.1"/>
    </source>
</evidence>
<keyword evidence="3" id="KW-1185">Reference proteome</keyword>
<keyword evidence="1" id="KW-0472">Membrane</keyword>
<evidence type="ECO:0000313" key="3">
    <source>
        <dbReference type="Proteomes" id="UP001141336"/>
    </source>
</evidence>
<dbReference type="Proteomes" id="UP001141336">
    <property type="component" value="Unassembled WGS sequence"/>
</dbReference>
<comment type="caution">
    <text evidence="2">The sequence shown here is derived from an EMBL/GenBank/DDBJ whole genome shotgun (WGS) entry which is preliminary data.</text>
</comment>
<organism evidence="2 3">
    <name type="scientific">Methanocorpusculum vombati</name>
    <dbReference type="NCBI Taxonomy" id="3002864"/>
    <lineage>
        <taxon>Archaea</taxon>
        <taxon>Methanobacteriati</taxon>
        <taxon>Methanobacteriota</taxon>
        <taxon>Stenosarchaea group</taxon>
        <taxon>Methanomicrobia</taxon>
        <taxon>Methanomicrobiales</taxon>
        <taxon>Methanocorpusculaceae</taxon>
        <taxon>Methanocorpusculum</taxon>
    </lineage>
</organism>